<dbReference type="EMBL" id="BOQM01000032">
    <property type="protein sequence ID" value="GIM87196.1"/>
    <property type="molecule type" value="Genomic_DNA"/>
</dbReference>
<reference evidence="1 4" key="2">
    <citation type="submission" date="2021-03" db="EMBL/GenBank/DDBJ databases">
        <title>Whole genome shotgun sequence of Salinispora arenicola NBRC 105043.</title>
        <authorList>
            <person name="Komaki H."/>
            <person name="Tamura T."/>
        </authorList>
    </citation>
    <scope>NUCLEOTIDE SEQUENCE [LARGE SCALE GENOMIC DNA]</scope>
    <source>
        <strain evidence="1 4">NBRC 105043</strain>
    </source>
</reference>
<evidence type="ECO:0000313" key="4">
    <source>
        <dbReference type="Proteomes" id="UP000677457"/>
    </source>
</evidence>
<evidence type="ECO:0000313" key="1">
    <source>
        <dbReference type="EMBL" id="GIM87196.1"/>
    </source>
</evidence>
<evidence type="ECO:0000313" key="3">
    <source>
        <dbReference type="Proteomes" id="UP000315983"/>
    </source>
</evidence>
<comment type="caution">
    <text evidence="2">The sequence shown here is derived from an EMBL/GenBank/DDBJ whole genome shotgun (WGS) entry which is preliminary data.</text>
</comment>
<organism evidence="2 3">
    <name type="scientific">Salinispora arenicola</name>
    <dbReference type="NCBI Taxonomy" id="168697"/>
    <lineage>
        <taxon>Bacteria</taxon>
        <taxon>Bacillati</taxon>
        <taxon>Actinomycetota</taxon>
        <taxon>Actinomycetes</taxon>
        <taxon>Micromonosporales</taxon>
        <taxon>Micromonosporaceae</taxon>
        <taxon>Salinispora</taxon>
    </lineage>
</organism>
<gene>
    <name evidence="2" type="ORF">FB564_1861</name>
    <name evidence="1" type="ORF">Sar04_39320</name>
</gene>
<dbReference type="Proteomes" id="UP000315983">
    <property type="component" value="Unassembled WGS sequence"/>
</dbReference>
<accession>A0A542XLK8</accession>
<protein>
    <submittedName>
        <fullName evidence="2">Uncharacterized protein</fullName>
    </submittedName>
</protein>
<sequence length="66" mass="7247">MLGEGECFGAAQYAIGVWVEAESGDLDGCGDHLVPFWRNVDHRQPTQGRTRGKQVAGYAWHETLAT</sequence>
<keyword evidence="4" id="KW-1185">Reference proteome</keyword>
<evidence type="ECO:0000313" key="2">
    <source>
        <dbReference type="EMBL" id="TQL36732.1"/>
    </source>
</evidence>
<dbReference type="AlphaFoldDB" id="A0A542XLK8"/>
<reference evidence="2 3" key="1">
    <citation type="submission" date="2019-06" db="EMBL/GenBank/DDBJ databases">
        <title>Sequencing the genomes of 1000 actinobacteria strains.</title>
        <authorList>
            <person name="Klenk H.-P."/>
        </authorList>
    </citation>
    <scope>NUCLEOTIDE SEQUENCE [LARGE SCALE GENOMIC DNA]</scope>
    <source>
        <strain evidence="2 3">DSM 44819</strain>
    </source>
</reference>
<name>A0A542XLK8_SALAC</name>
<proteinExistence type="predicted"/>
<dbReference type="Proteomes" id="UP000677457">
    <property type="component" value="Unassembled WGS sequence"/>
</dbReference>
<dbReference type="EMBL" id="VFOL01000001">
    <property type="protein sequence ID" value="TQL36732.1"/>
    <property type="molecule type" value="Genomic_DNA"/>
</dbReference>